<dbReference type="RefSeq" id="WP_336348728.1">
    <property type="nucleotide sequence ID" value="NZ_JAZAQL010000001.1"/>
</dbReference>
<keyword evidence="1" id="KW-0472">Membrane</keyword>
<keyword evidence="1" id="KW-0812">Transmembrane</keyword>
<keyword evidence="1" id="KW-1133">Transmembrane helix</keyword>
<evidence type="ECO:0000256" key="1">
    <source>
        <dbReference type="SAM" id="Phobius"/>
    </source>
</evidence>
<sequence length="86" mass="9562">MLNLRSYLLDVRSAFDTYWWLPTLALPIAFFAIPVYLYASKAFGTTFAQMLLSWYAIVGSGIVIAAALGHLLWSRVAGNDDDHPVP</sequence>
<organism evidence="2 3">
    <name type="scientific">Halorubellus litoreus</name>
    <dbReference type="NCBI Taxonomy" id="755308"/>
    <lineage>
        <taxon>Archaea</taxon>
        <taxon>Methanobacteriati</taxon>
        <taxon>Methanobacteriota</taxon>
        <taxon>Stenosarchaea group</taxon>
        <taxon>Halobacteria</taxon>
        <taxon>Halobacteriales</taxon>
        <taxon>Halorubellaceae</taxon>
        <taxon>Halorubellus</taxon>
    </lineage>
</organism>
<dbReference type="AlphaFoldDB" id="A0ABD5VA51"/>
<feature type="transmembrane region" description="Helical" evidence="1">
    <location>
        <begin position="51"/>
        <end position="73"/>
    </location>
</feature>
<accession>A0ABD5VA51</accession>
<reference evidence="2 3" key="1">
    <citation type="journal article" date="2019" name="Int. J. Syst. Evol. Microbiol.">
        <title>The Global Catalogue of Microorganisms (GCM) 10K type strain sequencing project: providing services to taxonomists for standard genome sequencing and annotation.</title>
        <authorList>
            <consortium name="The Broad Institute Genomics Platform"/>
            <consortium name="The Broad Institute Genome Sequencing Center for Infectious Disease"/>
            <person name="Wu L."/>
            <person name="Ma J."/>
        </authorList>
    </citation>
    <scope>NUCLEOTIDE SEQUENCE [LARGE SCALE GENOMIC DNA]</scope>
    <source>
        <strain evidence="2 3">GX26</strain>
    </source>
</reference>
<feature type="transmembrane region" description="Helical" evidence="1">
    <location>
        <begin position="20"/>
        <end position="39"/>
    </location>
</feature>
<protein>
    <submittedName>
        <fullName evidence="2">Uncharacterized protein</fullName>
    </submittedName>
</protein>
<dbReference type="Proteomes" id="UP001596395">
    <property type="component" value="Unassembled WGS sequence"/>
</dbReference>
<dbReference type="EMBL" id="JBHSXN010000001">
    <property type="protein sequence ID" value="MFC6951713.1"/>
    <property type="molecule type" value="Genomic_DNA"/>
</dbReference>
<gene>
    <name evidence="2" type="ORF">ACFQGB_02440</name>
</gene>
<evidence type="ECO:0000313" key="3">
    <source>
        <dbReference type="Proteomes" id="UP001596395"/>
    </source>
</evidence>
<proteinExistence type="predicted"/>
<evidence type="ECO:0000313" key="2">
    <source>
        <dbReference type="EMBL" id="MFC6951713.1"/>
    </source>
</evidence>
<name>A0ABD5VA51_9EURY</name>
<comment type="caution">
    <text evidence="2">The sequence shown here is derived from an EMBL/GenBank/DDBJ whole genome shotgun (WGS) entry which is preliminary data.</text>
</comment>
<keyword evidence="3" id="KW-1185">Reference proteome</keyword>